<feature type="region of interest" description="Disordered" evidence="1">
    <location>
        <begin position="26"/>
        <end position="56"/>
    </location>
</feature>
<name>A0A6F9XIL9_9LACO</name>
<dbReference type="EMBL" id="BLAM01000017">
    <property type="protein sequence ID" value="GET05111.1"/>
    <property type="molecule type" value="Genomic_DNA"/>
</dbReference>
<sequence length="56" mass="6730">MKIDKNYGLVSCGYELKIIAELNRKTGRKKRSKNLRRTQKRKYTRKVESNWGVRDD</sequence>
<dbReference type="AlphaFoldDB" id="A0A6F9XIL9"/>
<comment type="caution">
    <text evidence="2">The sequence shown here is derived from an EMBL/GenBank/DDBJ whole genome shotgun (WGS) entry which is preliminary data.</text>
</comment>
<feature type="compositionally biased region" description="Basic residues" evidence="1">
    <location>
        <begin position="26"/>
        <end position="44"/>
    </location>
</feature>
<evidence type="ECO:0000313" key="2">
    <source>
        <dbReference type="EMBL" id="GET05111.1"/>
    </source>
</evidence>
<evidence type="ECO:0000256" key="1">
    <source>
        <dbReference type="SAM" id="MobiDB-lite"/>
    </source>
</evidence>
<feature type="compositionally biased region" description="Basic and acidic residues" evidence="1">
    <location>
        <begin position="45"/>
        <end position="56"/>
    </location>
</feature>
<accession>A0A6F9XIL9</accession>
<gene>
    <name evidence="2" type="ORF">SY212_01410</name>
</gene>
<organism evidence="2">
    <name type="scientific">Ligilactobacillus agilis</name>
    <dbReference type="NCBI Taxonomy" id="1601"/>
    <lineage>
        <taxon>Bacteria</taxon>
        <taxon>Bacillati</taxon>
        <taxon>Bacillota</taxon>
        <taxon>Bacilli</taxon>
        <taxon>Lactobacillales</taxon>
        <taxon>Lactobacillaceae</taxon>
        <taxon>Ligilactobacillus</taxon>
    </lineage>
</organism>
<reference evidence="2" key="1">
    <citation type="submission" date="2019-10" db="EMBL/GenBank/DDBJ databases">
        <title>Lactobacillus agilis SY212 Whole Genome Sequencing Project.</title>
        <authorList>
            <person name="Suzuki S."/>
            <person name="Endo A."/>
            <person name="Maeno S."/>
            <person name="Shiwa Y."/>
            <person name="Matsutani M."/>
            <person name="Kajikawa A."/>
        </authorList>
    </citation>
    <scope>NUCLEOTIDE SEQUENCE</scope>
    <source>
        <strain evidence="2">SY212</strain>
    </source>
</reference>
<proteinExistence type="predicted"/>
<protein>
    <submittedName>
        <fullName evidence="2">Uncharacterized protein</fullName>
    </submittedName>
</protein>
<dbReference type="Proteomes" id="UP000494265">
    <property type="component" value="Unassembled WGS sequence"/>
</dbReference>